<keyword evidence="1" id="KW-0472">Membrane</keyword>
<evidence type="ECO:0000313" key="2">
    <source>
        <dbReference type="EMBL" id="VTU08792.1"/>
    </source>
</evidence>
<dbReference type="Proteomes" id="UP000308167">
    <property type="component" value="Unassembled WGS sequence"/>
</dbReference>
<reference evidence="2 3" key="1">
    <citation type="submission" date="2019-05" db="EMBL/GenBank/DDBJ databases">
        <authorList>
            <consortium name="Pathogen Informatics"/>
        </authorList>
    </citation>
    <scope>NUCLEOTIDE SEQUENCE [LARGE SCALE GENOMIC DNA]</scope>
    <source>
        <strain evidence="2 3">NM319</strain>
    </source>
</reference>
<keyword evidence="1" id="KW-0812">Transmembrane</keyword>
<dbReference type="PIRSF" id="PIRSF004525">
    <property type="entry name" value="Pilin_peptidase-dep_B_prd"/>
    <property type="match status" value="1"/>
</dbReference>
<evidence type="ECO:0000313" key="3">
    <source>
        <dbReference type="Proteomes" id="UP000308167"/>
    </source>
</evidence>
<dbReference type="RefSeq" id="WP_135710657.1">
    <property type="nucleotide sequence ID" value="NZ_CABFKI010000010.1"/>
</dbReference>
<name>A0ABY6TKV4_9PAST</name>
<sequence length="244" mass="27576">MRYFYLKPYSGQGLLSLMVSLSLSAFLLLVIISFYSQTQQQNKNMMLQLQLQAELQRMVQTIGRDVRRAGFRALIAGLQQNNLMLFEQDDLGTSVTIQQADNEDLNSCLLFFYDLNGNGCIGSAYKGKSCVNNGKNSTSEIGTELFGYRLNKGMIESRQTYKNTVSQTCQQEECRSYLQQSACNVGGWTDLLDDTEYVITQLAFNWLAEKQGIEVKLAGYLKNHPDIAYETSIVTPLLNQGEFR</sequence>
<gene>
    <name evidence="2" type="ORF">SAMEA1410922_01631</name>
</gene>
<proteinExistence type="predicted"/>
<keyword evidence="3" id="KW-1185">Reference proteome</keyword>
<dbReference type="GeneID" id="86156009"/>
<feature type="transmembrane region" description="Helical" evidence="1">
    <location>
        <begin position="12"/>
        <end position="36"/>
    </location>
</feature>
<comment type="caution">
    <text evidence="2">The sequence shown here is derived from an EMBL/GenBank/DDBJ whole genome shotgun (WGS) entry which is preliminary data.</text>
</comment>
<accession>A0ABY6TKV4</accession>
<dbReference type="InterPro" id="IPR016419">
    <property type="entry name" value="Prepilin_Pept-dep_B_prd"/>
</dbReference>
<protein>
    <submittedName>
        <fullName evidence="2">Type II secretory pathway, component PulJ</fullName>
    </submittedName>
</protein>
<organism evidence="2 3">
    <name type="scientific">Actinobacillus porcinus</name>
    <dbReference type="NCBI Taxonomy" id="51048"/>
    <lineage>
        <taxon>Bacteria</taxon>
        <taxon>Pseudomonadati</taxon>
        <taxon>Pseudomonadota</taxon>
        <taxon>Gammaproteobacteria</taxon>
        <taxon>Pasteurellales</taxon>
        <taxon>Pasteurellaceae</taxon>
        <taxon>Actinobacillus</taxon>
    </lineage>
</organism>
<keyword evidence="1" id="KW-1133">Transmembrane helix</keyword>
<dbReference type="EMBL" id="CABFKI010000010">
    <property type="protein sequence ID" value="VTU08792.1"/>
    <property type="molecule type" value="Genomic_DNA"/>
</dbReference>
<evidence type="ECO:0000256" key="1">
    <source>
        <dbReference type="SAM" id="Phobius"/>
    </source>
</evidence>